<dbReference type="eggNOG" id="COG3409">
    <property type="taxonomic scope" value="Bacteria"/>
</dbReference>
<dbReference type="PATRIC" id="fig|1173022.3.peg.621"/>
<dbReference type="OrthoDB" id="515889at2"/>
<proteinExistence type="predicted"/>
<accession>K9VU98</accession>
<organism evidence="2 3">
    <name type="scientific">Crinalium epipsammum PCC 9333</name>
    <dbReference type="NCBI Taxonomy" id="1173022"/>
    <lineage>
        <taxon>Bacteria</taxon>
        <taxon>Bacillati</taxon>
        <taxon>Cyanobacteriota</taxon>
        <taxon>Cyanophyceae</taxon>
        <taxon>Gomontiellales</taxon>
        <taxon>Gomontiellaceae</taxon>
        <taxon>Crinalium</taxon>
    </lineage>
</organism>
<dbReference type="Proteomes" id="UP000010472">
    <property type="component" value="Chromosome"/>
</dbReference>
<evidence type="ECO:0000256" key="1">
    <source>
        <dbReference type="SAM" id="Phobius"/>
    </source>
</evidence>
<gene>
    <name evidence="2" type="ORF">Cri9333_0571</name>
</gene>
<dbReference type="RefSeq" id="WP_015201655.1">
    <property type="nucleotide sequence ID" value="NC_019753.1"/>
</dbReference>
<keyword evidence="1" id="KW-1133">Transmembrane helix</keyword>
<sequence>MQGYRSIDLLAELPIDVQYQELKEREQYEQQKQLLQELNQQKYSNAVARGRFLLFLINLGMIAVIALPTANQWATKVTGLADVIPEVLQSIPTIPELFERTERNSPKSQKIASAIINYAQQKNWVIRTGARKYNIFYVRGMNPDGTLNDNKVNEFNDLRVVIEIVNNTPRIVGLWEGTDAPGTHYIRNPMNPAGAATIVAGRQYRAWKMGFHKGNPNHPALVQTGGTVTVTRNGGSPYAGYFGINQHGGYDYPRNDIKDASAACLLGRTRAGHAKFMNLLELDADYVNDHNYTFYSGFILGKDLFVF</sequence>
<evidence type="ECO:0000313" key="2">
    <source>
        <dbReference type="EMBL" id="AFZ11521.1"/>
    </source>
</evidence>
<dbReference type="HOGENOM" id="CLU_975495_0_0_3"/>
<name>K9VU98_9CYAN</name>
<evidence type="ECO:0000313" key="3">
    <source>
        <dbReference type="Proteomes" id="UP000010472"/>
    </source>
</evidence>
<dbReference type="STRING" id="1173022.Cri9333_0571"/>
<reference evidence="2 3" key="1">
    <citation type="submission" date="2012-06" db="EMBL/GenBank/DDBJ databases">
        <title>Finished chromosome of genome of Crinalium epipsammum PCC 9333.</title>
        <authorList>
            <consortium name="US DOE Joint Genome Institute"/>
            <person name="Gugger M."/>
            <person name="Coursin T."/>
            <person name="Rippka R."/>
            <person name="Tandeau De Marsac N."/>
            <person name="Huntemann M."/>
            <person name="Wei C.-L."/>
            <person name="Han J."/>
            <person name="Detter J.C."/>
            <person name="Han C."/>
            <person name="Tapia R."/>
            <person name="Davenport K."/>
            <person name="Daligault H."/>
            <person name="Erkkila T."/>
            <person name="Gu W."/>
            <person name="Munk A.C.C."/>
            <person name="Teshima H."/>
            <person name="Xu Y."/>
            <person name="Chain P."/>
            <person name="Chen A."/>
            <person name="Krypides N."/>
            <person name="Mavromatis K."/>
            <person name="Markowitz V."/>
            <person name="Szeto E."/>
            <person name="Ivanova N."/>
            <person name="Mikhailova N."/>
            <person name="Ovchinnikova G."/>
            <person name="Pagani I."/>
            <person name="Pati A."/>
            <person name="Goodwin L."/>
            <person name="Peters L."/>
            <person name="Pitluck S."/>
            <person name="Woyke T."/>
            <person name="Kerfeld C."/>
        </authorList>
    </citation>
    <scope>NUCLEOTIDE SEQUENCE [LARGE SCALE GENOMIC DNA]</scope>
    <source>
        <strain evidence="2 3">PCC 9333</strain>
    </source>
</reference>
<dbReference type="KEGG" id="cep:Cri9333_0571"/>
<keyword evidence="1" id="KW-0472">Membrane</keyword>
<keyword evidence="1" id="KW-0812">Transmembrane</keyword>
<keyword evidence="3" id="KW-1185">Reference proteome</keyword>
<protein>
    <submittedName>
        <fullName evidence="2">Uncharacterized protein</fullName>
    </submittedName>
</protein>
<dbReference type="AlphaFoldDB" id="K9VU98"/>
<dbReference type="EMBL" id="CP003620">
    <property type="protein sequence ID" value="AFZ11521.1"/>
    <property type="molecule type" value="Genomic_DNA"/>
</dbReference>
<feature type="transmembrane region" description="Helical" evidence="1">
    <location>
        <begin position="52"/>
        <end position="70"/>
    </location>
</feature>